<dbReference type="Gene3D" id="3.90.550.20">
    <property type="match status" value="1"/>
</dbReference>
<accession>A0AAN7VWU9</accession>
<name>A0AAN7VWU9_9PEZI</name>
<dbReference type="SUPFAM" id="SSF53448">
    <property type="entry name" value="Nucleotide-diphospho-sugar transferases"/>
    <property type="match status" value="1"/>
</dbReference>
<dbReference type="InterPro" id="IPR039367">
    <property type="entry name" value="Och1-like"/>
</dbReference>
<dbReference type="InterPro" id="IPR007577">
    <property type="entry name" value="GlycoTrfase_DXD_sugar-bd_CS"/>
</dbReference>
<evidence type="ECO:0000313" key="4">
    <source>
        <dbReference type="Proteomes" id="UP001310594"/>
    </source>
</evidence>
<comment type="caution">
    <text evidence="3">The sequence shown here is derived from an EMBL/GenBank/DDBJ whole genome shotgun (WGS) entry which is preliminary data.</text>
</comment>
<dbReference type="PANTHER" id="PTHR31834:SF8">
    <property type="entry name" value="TRANSFERASE, PUTATIVE (AFU_ORTHOLOGUE AFUA_6G14040)-RELATED"/>
    <property type="match status" value="1"/>
</dbReference>
<evidence type="ECO:0008006" key="5">
    <source>
        <dbReference type="Google" id="ProtNLM"/>
    </source>
</evidence>
<reference evidence="3" key="1">
    <citation type="submission" date="2023-08" db="EMBL/GenBank/DDBJ databases">
        <title>Black Yeasts Isolated from many extreme environments.</title>
        <authorList>
            <person name="Coleine C."/>
            <person name="Stajich J.E."/>
            <person name="Selbmann L."/>
        </authorList>
    </citation>
    <scope>NUCLEOTIDE SEQUENCE</scope>
    <source>
        <strain evidence="3">CCFEE 5810</strain>
    </source>
</reference>
<dbReference type="GO" id="GO:0000136">
    <property type="term" value="C:mannan polymerase complex"/>
    <property type="evidence" value="ECO:0007669"/>
    <property type="project" value="TreeGrafter"/>
</dbReference>
<dbReference type="FunFam" id="3.90.550.20:FF:000004">
    <property type="entry name" value="Glycosyltransferase family 32 protein"/>
    <property type="match status" value="1"/>
</dbReference>
<gene>
    <name evidence="3" type="ORF">LTR97_001292</name>
</gene>
<evidence type="ECO:0000256" key="1">
    <source>
        <dbReference type="ARBA" id="ARBA00009003"/>
    </source>
</evidence>
<protein>
    <recommendedName>
        <fullName evidence="5">Initiation-specific alpha-1,6-mannosyltransferase</fullName>
    </recommendedName>
</protein>
<sequence>MVSSDVQSWKLDPLRFEARDAERAMTWTLKNPAWRYEVLTDDNAETYVKQHFGPGGFNRPDIVSIYLGLNARIIQADLLRYLIMYVEGGLWADIDVEAIKSIDHFVPKRYSESDIDMVIGIETDEPALKDHPVLGAKAQSFCQWTFMCKPRLPVMMRLIDNILIWLSNLATEQGRSISELQLNFDEVLNGTGPSAFTTAILAEMSFNTGKRKTWADFHGLEESTVVGGVLVLTSEAFAAGTGHSESGNHHGKNALVKHHFHASTWTDSHPRFKHPIYGEVEKCNWDVECVKLWDANTAFFASLPEEDQTKMIALKDREIAAALGKDDAGSEIPLVPDAGSPQALPMLEEARIQLVESDSNAPGSAPAIMLAGVPAGLTEGIPVGLPTDLDPEIPPLADLPPSKVALPAEAAPAEGAPGEAAPAEAALVEVALANEALPAEAPLEAQ</sequence>
<dbReference type="GO" id="GO:0006487">
    <property type="term" value="P:protein N-linked glycosylation"/>
    <property type="evidence" value="ECO:0007669"/>
    <property type="project" value="TreeGrafter"/>
</dbReference>
<dbReference type="PANTHER" id="PTHR31834">
    <property type="entry name" value="INITIATION-SPECIFIC ALPHA-1,6-MANNOSYLTRANSFERASE"/>
    <property type="match status" value="1"/>
</dbReference>
<proteinExistence type="inferred from homology"/>
<feature type="region of interest" description="Disordered" evidence="2">
    <location>
        <begin position="386"/>
        <end position="420"/>
    </location>
</feature>
<dbReference type="EMBL" id="JAVRQU010000002">
    <property type="protein sequence ID" value="KAK5706305.1"/>
    <property type="molecule type" value="Genomic_DNA"/>
</dbReference>
<dbReference type="GO" id="GO:0000009">
    <property type="term" value="F:alpha-1,6-mannosyltransferase activity"/>
    <property type="evidence" value="ECO:0007669"/>
    <property type="project" value="InterPro"/>
</dbReference>
<feature type="compositionally biased region" description="Low complexity" evidence="2">
    <location>
        <begin position="405"/>
        <end position="420"/>
    </location>
</feature>
<dbReference type="Proteomes" id="UP001310594">
    <property type="component" value="Unassembled WGS sequence"/>
</dbReference>
<evidence type="ECO:0000313" key="3">
    <source>
        <dbReference type="EMBL" id="KAK5706305.1"/>
    </source>
</evidence>
<dbReference type="Pfam" id="PF04488">
    <property type="entry name" value="Gly_transf_sug"/>
    <property type="match status" value="1"/>
</dbReference>
<dbReference type="InterPro" id="IPR029044">
    <property type="entry name" value="Nucleotide-diphossugar_trans"/>
</dbReference>
<dbReference type="AlphaFoldDB" id="A0AAN7VWU9"/>
<evidence type="ECO:0000256" key="2">
    <source>
        <dbReference type="SAM" id="MobiDB-lite"/>
    </source>
</evidence>
<organism evidence="3 4">
    <name type="scientific">Elasticomyces elasticus</name>
    <dbReference type="NCBI Taxonomy" id="574655"/>
    <lineage>
        <taxon>Eukaryota</taxon>
        <taxon>Fungi</taxon>
        <taxon>Dikarya</taxon>
        <taxon>Ascomycota</taxon>
        <taxon>Pezizomycotina</taxon>
        <taxon>Dothideomycetes</taxon>
        <taxon>Dothideomycetidae</taxon>
        <taxon>Mycosphaerellales</taxon>
        <taxon>Teratosphaeriaceae</taxon>
        <taxon>Elasticomyces</taxon>
    </lineage>
</organism>
<comment type="similarity">
    <text evidence="1">Belongs to the glycosyltransferase 32 family.</text>
</comment>